<feature type="domain" description="C2H2-type" evidence="2">
    <location>
        <begin position="82"/>
        <end position="112"/>
    </location>
</feature>
<dbReference type="SMART" id="SM00355">
    <property type="entry name" value="ZnF_C2H2"/>
    <property type="match status" value="2"/>
</dbReference>
<dbReference type="PROSITE" id="PS50157">
    <property type="entry name" value="ZINC_FINGER_C2H2_2"/>
    <property type="match status" value="1"/>
</dbReference>
<dbReference type="SUPFAM" id="SSF57667">
    <property type="entry name" value="beta-beta-alpha zinc fingers"/>
    <property type="match status" value="1"/>
</dbReference>
<keyword evidence="1" id="KW-0863">Zinc-finger</keyword>
<dbReference type="InterPro" id="IPR013087">
    <property type="entry name" value="Znf_C2H2_type"/>
</dbReference>
<dbReference type="EMBL" id="KN834807">
    <property type="protein sequence ID" value="KIK55327.1"/>
    <property type="molecule type" value="Genomic_DNA"/>
</dbReference>
<keyword evidence="1" id="KW-0479">Metal-binding</keyword>
<dbReference type="AlphaFoldDB" id="A0A0D0CBB1"/>
<dbReference type="Proteomes" id="UP000053593">
    <property type="component" value="Unassembled WGS sequence"/>
</dbReference>
<keyword evidence="4" id="KW-1185">Reference proteome</keyword>
<reference evidence="3 4" key="1">
    <citation type="submission" date="2014-04" db="EMBL/GenBank/DDBJ databases">
        <title>Evolutionary Origins and Diversification of the Mycorrhizal Mutualists.</title>
        <authorList>
            <consortium name="DOE Joint Genome Institute"/>
            <consortium name="Mycorrhizal Genomics Consortium"/>
            <person name="Kohler A."/>
            <person name="Kuo A."/>
            <person name="Nagy L.G."/>
            <person name="Floudas D."/>
            <person name="Copeland A."/>
            <person name="Barry K.W."/>
            <person name="Cichocki N."/>
            <person name="Veneault-Fourrey C."/>
            <person name="LaButti K."/>
            <person name="Lindquist E.A."/>
            <person name="Lipzen A."/>
            <person name="Lundell T."/>
            <person name="Morin E."/>
            <person name="Murat C."/>
            <person name="Riley R."/>
            <person name="Ohm R."/>
            <person name="Sun H."/>
            <person name="Tunlid A."/>
            <person name="Henrissat B."/>
            <person name="Grigoriev I.V."/>
            <person name="Hibbett D.S."/>
            <person name="Martin F."/>
        </authorList>
    </citation>
    <scope>NUCLEOTIDE SEQUENCE [LARGE SCALE GENOMIC DNA]</scope>
    <source>
        <strain evidence="3 4">FD-317 M1</strain>
    </source>
</reference>
<evidence type="ECO:0000313" key="4">
    <source>
        <dbReference type="Proteomes" id="UP000053593"/>
    </source>
</evidence>
<gene>
    <name evidence="3" type="ORF">GYMLUDRAFT_842051</name>
</gene>
<accession>A0A0D0CBB1</accession>
<proteinExistence type="predicted"/>
<dbReference type="GO" id="GO:0008270">
    <property type="term" value="F:zinc ion binding"/>
    <property type="evidence" value="ECO:0007669"/>
    <property type="project" value="UniProtKB-KW"/>
</dbReference>
<dbReference type="InterPro" id="IPR036236">
    <property type="entry name" value="Znf_C2H2_sf"/>
</dbReference>
<dbReference type="OrthoDB" id="8823111at2759"/>
<evidence type="ECO:0000313" key="3">
    <source>
        <dbReference type="EMBL" id="KIK55327.1"/>
    </source>
</evidence>
<organism evidence="3 4">
    <name type="scientific">Collybiopsis luxurians FD-317 M1</name>
    <dbReference type="NCBI Taxonomy" id="944289"/>
    <lineage>
        <taxon>Eukaryota</taxon>
        <taxon>Fungi</taxon>
        <taxon>Dikarya</taxon>
        <taxon>Basidiomycota</taxon>
        <taxon>Agaricomycotina</taxon>
        <taxon>Agaricomycetes</taxon>
        <taxon>Agaricomycetidae</taxon>
        <taxon>Agaricales</taxon>
        <taxon>Marasmiineae</taxon>
        <taxon>Omphalotaceae</taxon>
        <taxon>Collybiopsis</taxon>
        <taxon>Collybiopsis luxurians</taxon>
    </lineage>
</organism>
<name>A0A0D0CBB1_9AGAR</name>
<sequence length="112" mass="13002">MGDWYGYVVANYLGTNLEDLEAWFLGVPYLPPLVGFRRIHPEAEYCSPQGLYQCFYPGCEKKYRSPQNRDTHFDKVHLGFRYFCDLCGRTFVHKGSINQHRGLGRCPMTRSG</sequence>
<evidence type="ECO:0000259" key="2">
    <source>
        <dbReference type="PROSITE" id="PS50157"/>
    </source>
</evidence>
<dbReference type="HOGENOM" id="CLU_156698_0_0_1"/>
<dbReference type="Gene3D" id="3.30.160.60">
    <property type="entry name" value="Classic Zinc Finger"/>
    <property type="match status" value="1"/>
</dbReference>
<protein>
    <recommendedName>
        <fullName evidence="2">C2H2-type domain-containing protein</fullName>
    </recommendedName>
</protein>
<keyword evidence="1" id="KW-0862">Zinc</keyword>
<evidence type="ECO:0000256" key="1">
    <source>
        <dbReference type="PROSITE-ProRule" id="PRU00042"/>
    </source>
</evidence>